<dbReference type="EMBL" id="OZ035838">
    <property type="protein sequence ID" value="CAL1584538.1"/>
    <property type="molecule type" value="Genomic_DNA"/>
</dbReference>
<evidence type="ECO:0000256" key="5">
    <source>
        <dbReference type="ARBA" id="ARBA00022514"/>
    </source>
</evidence>
<evidence type="ECO:0000256" key="10">
    <source>
        <dbReference type="SAM" id="SignalP"/>
    </source>
</evidence>
<dbReference type="GO" id="GO:0006955">
    <property type="term" value="P:immune response"/>
    <property type="evidence" value="ECO:0007669"/>
    <property type="project" value="InterPro"/>
</dbReference>
<dbReference type="InterPro" id="IPR030473">
    <property type="entry name" value="IL6/GCSF/MGF_CS"/>
</dbReference>
<keyword evidence="12" id="KW-1185">Reference proteome</keyword>
<evidence type="ECO:0000256" key="4">
    <source>
        <dbReference type="ARBA" id="ARBA00022486"/>
    </source>
</evidence>
<evidence type="ECO:0000256" key="3">
    <source>
        <dbReference type="ARBA" id="ARBA00019464"/>
    </source>
</evidence>
<comment type="subcellular location">
    <subcellularLocation>
        <location evidence="1">Secreted</location>
    </subcellularLocation>
</comment>
<dbReference type="Pfam" id="PF00489">
    <property type="entry name" value="IL6"/>
    <property type="match status" value="1"/>
</dbReference>
<keyword evidence="4" id="KW-0011">Acute phase</keyword>
<evidence type="ECO:0000256" key="1">
    <source>
        <dbReference type="ARBA" id="ARBA00004613"/>
    </source>
</evidence>
<keyword evidence="6" id="KW-0964">Secreted</keyword>
<accession>A0AAV2K6L4</accession>
<dbReference type="InterPro" id="IPR003574">
    <property type="entry name" value="IL-6-like"/>
</dbReference>
<dbReference type="SUPFAM" id="SSF47266">
    <property type="entry name" value="4-helical cytokines"/>
    <property type="match status" value="1"/>
</dbReference>
<comment type="function">
    <text evidence="9">Cytokine with a wide variety of biological functions in immunity, tissue regeneration, and metabolism. Binds to IL6R, then the complex associates to the signaling subunit IL6ST/gp130 to trigger the intracellular IL6-signaling pathway. The interaction with the membrane-bound IL6R and IL6ST stimulates 'classic signaling', whereas the binding of IL6 and soluble IL6R to IL6ST stimulates 'trans-signaling'. Alternatively, 'cluster signaling' occurs when membrane-bound IL6:IL6R complexes on transmitter cells activate IL6ST receptors on neighboring receiver cells.</text>
</comment>
<dbReference type="GO" id="GO:0005138">
    <property type="term" value="F:interleukin-6 receptor binding"/>
    <property type="evidence" value="ECO:0007669"/>
    <property type="project" value="InterPro"/>
</dbReference>
<dbReference type="PANTHER" id="PTHR48494:SF1">
    <property type="entry name" value="INTERLEUKIN-6"/>
    <property type="match status" value="1"/>
</dbReference>
<feature type="signal peptide" evidence="10">
    <location>
        <begin position="1"/>
        <end position="20"/>
    </location>
</feature>
<dbReference type="PRINTS" id="PR00433">
    <property type="entry name" value="IL6GCSFMGF"/>
</dbReference>
<evidence type="ECO:0000313" key="12">
    <source>
        <dbReference type="Proteomes" id="UP001497482"/>
    </source>
</evidence>
<dbReference type="SMART" id="SM00126">
    <property type="entry name" value="IL6"/>
    <property type="match status" value="1"/>
</dbReference>
<dbReference type="GO" id="GO:0030154">
    <property type="term" value="P:cell differentiation"/>
    <property type="evidence" value="ECO:0007669"/>
    <property type="project" value="InterPro"/>
</dbReference>
<dbReference type="GO" id="GO:0006953">
    <property type="term" value="P:acute-phase response"/>
    <property type="evidence" value="ECO:0007669"/>
    <property type="project" value="UniProtKB-KW"/>
</dbReference>
<dbReference type="GO" id="GO:0008083">
    <property type="term" value="F:growth factor activity"/>
    <property type="evidence" value="ECO:0007669"/>
    <property type="project" value="UniProtKB-KW"/>
</dbReference>
<comment type="similarity">
    <text evidence="2">Belongs to the IL-6 superfamily.</text>
</comment>
<evidence type="ECO:0000256" key="2">
    <source>
        <dbReference type="ARBA" id="ARBA00007432"/>
    </source>
</evidence>
<dbReference type="PANTHER" id="PTHR48494">
    <property type="entry name" value="INTERLEUKIN-6"/>
    <property type="match status" value="1"/>
</dbReference>
<reference evidence="11 12" key="1">
    <citation type="submission" date="2024-04" db="EMBL/GenBank/DDBJ databases">
        <authorList>
            <person name="Waldvogel A.-M."/>
            <person name="Schoenle A."/>
        </authorList>
    </citation>
    <scope>NUCLEOTIDE SEQUENCE [LARGE SCALE GENOMIC DNA]</scope>
</reference>
<dbReference type="Gene3D" id="1.20.1250.10">
    <property type="match status" value="1"/>
</dbReference>
<evidence type="ECO:0000256" key="6">
    <source>
        <dbReference type="ARBA" id="ARBA00022525"/>
    </source>
</evidence>
<dbReference type="InterPro" id="IPR009079">
    <property type="entry name" value="4_helix_cytokine-like_core"/>
</dbReference>
<sequence length="206" mass="23720">MKRALLSALTMVAFVTCVGGAPIDLPTDAPSGEGDVRPLDLLSDSPLWKVLLDATHRNRQMFDREFSSIMDYLHLDNFNISSFPEDCQNTSINMEGCLKRLVRGLLVFQVLLKHVEREYPKSEILPKLKYFCRLLTSAAGQKMRNSDIIQTLSQSDEDSLLKEVGHPDTFYRKMFAHNILRKLHEFLRETKFQIKKRERRPGFTSS</sequence>
<dbReference type="AlphaFoldDB" id="A0AAV2K6L4"/>
<dbReference type="GO" id="GO:0005125">
    <property type="term" value="F:cytokine activity"/>
    <property type="evidence" value="ECO:0007669"/>
    <property type="project" value="UniProtKB-KW"/>
</dbReference>
<keyword evidence="7" id="KW-0339">Growth factor</keyword>
<dbReference type="Proteomes" id="UP001497482">
    <property type="component" value="Chromosome 16"/>
</dbReference>
<evidence type="ECO:0000256" key="8">
    <source>
        <dbReference type="ARBA" id="ARBA00023157"/>
    </source>
</evidence>
<evidence type="ECO:0000256" key="7">
    <source>
        <dbReference type="ARBA" id="ARBA00023030"/>
    </source>
</evidence>
<evidence type="ECO:0000313" key="11">
    <source>
        <dbReference type="EMBL" id="CAL1584538.1"/>
    </source>
</evidence>
<name>A0AAV2K6L4_KNICA</name>
<keyword evidence="5" id="KW-0202">Cytokine</keyword>
<dbReference type="InterPro" id="IPR030474">
    <property type="entry name" value="IL-6/GCSF/MGF"/>
</dbReference>
<feature type="chain" id="PRO_5043573148" description="Interleukin-6" evidence="10">
    <location>
        <begin position="21"/>
        <end position="206"/>
    </location>
</feature>
<proteinExistence type="inferred from homology"/>
<organism evidence="11 12">
    <name type="scientific">Knipowitschia caucasica</name>
    <name type="common">Caucasian dwarf goby</name>
    <name type="synonym">Pomatoschistus caucasicus</name>
    <dbReference type="NCBI Taxonomy" id="637954"/>
    <lineage>
        <taxon>Eukaryota</taxon>
        <taxon>Metazoa</taxon>
        <taxon>Chordata</taxon>
        <taxon>Craniata</taxon>
        <taxon>Vertebrata</taxon>
        <taxon>Euteleostomi</taxon>
        <taxon>Actinopterygii</taxon>
        <taxon>Neopterygii</taxon>
        <taxon>Teleostei</taxon>
        <taxon>Neoteleostei</taxon>
        <taxon>Acanthomorphata</taxon>
        <taxon>Gobiaria</taxon>
        <taxon>Gobiiformes</taxon>
        <taxon>Gobioidei</taxon>
        <taxon>Gobiidae</taxon>
        <taxon>Gobiinae</taxon>
        <taxon>Knipowitschia</taxon>
    </lineage>
</organism>
<dbReference type="PROSITE" id="PS00254">
    <property type="entry name" value="INTERLEUKIN_6"/>
    <property type="match status" value="1"/>
</dbReference>
<evidence type="ECO:0000256" key="9">
    <source>
        <dbReference type="ARBA" id="ARBA00023441"/>
    </source>
</evidence>
<keyword evidence="10" id="KW-0732">Signal</keyword>
<keyword evidence="8" id="KW-1015">Disulfide bond</keyword>
<gene>
    <name evidence="11" type="ORF">KC01_LOCUS14866</name>
</gene>
<dbReference type="GO" id="GO:0005615">
    <property type="term" value="C:extracellular space"/>
    <property type="evidence" value="ECO:0007669"/>
    <property type="project" value="UniProtKB-KW"/>
</dbReference>
<protein>
    <recommendedName>
        <fullName evidence="3">Interleukin-6</fullName>
    </recommendedName>
</protein>